<dbReference type="RefSeq" id="WP_158420608.1">
    <property type="nucleotide sequence ID" value="NZ_JAOQJL010000004.1"/>
</dbReference>
<dbReference type="PROSITE" id="PS01332">
    <property type="entry name" value="HTH_RRF2_1"/>
    <property type="match status" value="1"/>
</dbReference>
<proteinExistence type="predicted"/>
<dbReference type="NCBIfam" id="TIGR00738">
    <property type="entry name" value="rrf2_super"/>
    <property type="match status" value="1"/>
</dbReference>
<comment type="caution">
    <text evidence="2">The sequence shown here is derived from an EMBL/GenBank/DDBJ whole genome shotgun (WGS) entry which is preliminary data.</text>
</comment>
<accession>A0ABT2TQA6</accession>
<dbReference type="Proteomes" id="UP001652409">
    <property type="component" value="Unassembled WGS sequence"/>
</dbReference>
<dbReference type="PANTHER" id="PTHR33221">
    <property type="entry name" value="WINGED HELIX-TURN-HELIX TRANSCRIPTIONAL REGULATOR, RRF2 FAMILY"/>
    <property type="match status" value="1"/>
</dbReference>
<gene>
    <name evidence="2" type="ORF">OCV61_02995</name>
</gene>
<dbReference type="SUPFAM" id="SSF46785">
    <property type="entry name" value="Winged helix' DNA-binding domain"/>
    <property type="match status" value="1"/>
</dbReference>
<dbReference type="InterPro" id="IPR000944">
    <property type="entry name" value="Tscrpt_reg_Rrf2"/>
</dbReference>
<dbReference type="InterPro" id="IPR036388">
    <property type="entry name" value="WH-like_DNA-bd_sf"/>
</dbReference>
<evidence type="ECO:0000256" key="1">
    <source>
        <dbReference type="ARBA" id="ARBA00023125"/>
    </source>
</evidence>
<evidence type="ECO:0000313" key="2">
    <source>
        <dbReference type="EMBL" id="MCU6764374.1"/>
    </source>
</evidence>
<keyword evidence="1" id="KW-0238">DNA-binding</keyword>
<keyword evidence="3" id="KW-1185">Reference proteome</keyword>
<dbReference type="PROSITE" id="PS51197">
    <property type="entry name" value="HTH_RRF2_2"/>
    <property type="match status" value="1"/>
</dbReference>
<reference evidence="2 3" key="1">
    <citation type="journal article" date="2021" name="ISME Commun">
        <title>Automated analysis of genomic sequences facilitates high-throughput and comprehensive description of bacteria.</title>
        <authorList>
            <person name="Hitch T.C.A."/>
        </authorList>
    </citation>
    <scope>NUCLEOTIDE SEQUENCE [LARGE SCALE GENOMIC DNA]</scope>
    <source>
        <strain evidence="2 3">Sanger_23</strain>
    </source>
</reference>
<evidence type="ECO:0000313" key="3">
    <source>
        <dbReference type="Proteomes" id="UP001652409"/>
    </source>
</evidence>
<sequence>MKFSTRARYGLRALIDLGMYSEAESVSLQSIADRQGISMGYLEQLMALLKKAGYVKSSRGACGGYRLAMPAGEISVGDVLRVLEGSLEAVECAGNEDSGGCTGADLCVAKYVWKRINDSITQAVDTMTLGELICESIKVQEKNQGQQRGNGVICPNSRTKNEE</sequence>
<organism evidence="2 3">
    <name type="scientific">Blautia ammoniilytica</name>
    <dbReference type="NCBI Taxonomy" id="2981782"/>
    <lineage>
        <taxon>Bacteria</taxon>
        <taxon>Bacillati</taxon>
        <taxon>Bacillota</taxon>
        <taxon>Clostridia</taxon>
        <taxon>Lachnospirales</taxon>
        <taxon>Lachnospiraceae</taxon>
        <taxon>Blautia</taxon>
    </lineage>
</organism>
<dbReference type="Gene3D" id="1.10.10.10">
    <property type="entry name" value="Winged helix-like DNA-binding domain superfamily/Winged helix DNA-binding domain"/>
    <property type="match status" value="1"/>
</dbReference>
<protein>
    <submittedName>
        <fullName evidence="2">RrF2 family transcriptional regulator</fullName>
    </submittedName>
</protein>
<name>A0ABT2TQA6_9FIRM</name>
<dbReference type="InterPro" id="IPR036390">
    <property type="entry name" value="WH_DNA-bd_sf"/>
</dbReference>
<dbReference type="EMBL" id="JAOQJL010000004">
    <property type="protein sequence ID" value="MCU6764374.1"/>
    <property type="molecule type" value="Genomic_DNA"/>
</dbReference>
<dbReference type="Pfam" id="PF02082">
    <property type="entry name" value="Rrf2"/>
    <property type="match status" value="1"/>
</dbReference>
<dbReference type="PANTHER" id="PTHR33221:SF5">
    <property type="entry name" value="HTH-TYPE TRANSCRIPTIONAL REGULATOR ISCR"/>
    <property type="match status" value="1"/>
</dbReference>
<dbReference type="InterPro" id="IPR030489">
    <property type="entry name" value="TR_Rrf2-type_CS"/>
</dbReference>